<dbReference type="AlphaFoldDB" id="A0A164N499"/>
<protein>
    <submittedName>
        <fullName evidence="1">Uncharacterized protein</fullName>
    </submittedName>
</protein>
<evidence type="ECO:0000313" key="2">
    <source>
        <dbReference type="Proteomes" id="UP000076722"/>
    </source>
</evidence>
<dbReference type="Proteomes" id="UP000076722">
    <property type="component" value="Unassembled WGS sequence"/>
</dbReference>
<gene>
    <name evidence="1" type="ORF">SISNIDRAFT_471001</name>
</gene>
<keyword evidence="2" id="KW-1185">Reference proteome</keyword>
<organism evidence="1 2">
    <name type="scientific">Sistotremastrum niveocremeum HHB9708</name>
    <dbReference type="NCBI Taxonomy" id="1314777"/>
    <lineage>
        <taxon>Eukaryota</taxon>
        <taxon>Fungi</taxon>
        <taxon>Dikarya</taxon>
        <taxon>Basidiomycota</taxon>
        <taxon>Agaricomycotina</taxon>
        <taxon>Agaricomycetes</taxon>
        <taxon>Sistotremastrales</taxon>
        <taxon>Sistotremastraceae</taxon>
        <taxon>Sertulicium</taxon>
        <taxon>Sertulicium niveocremeum</taxon>
    </lineage>
</organism>
<evidence type="ECO:0000313" key="1">
    <source>
        <dbReference type="EMBL" id="KZS87339.1"/>
    </source>
</evidence>
<proteinExistence type="predicted"/>
<name>A0A164N499_9AGAM</name>
<accession>A0A164N499</accession>
<dbReference type="EMBL" id="KV419451">
    <property type="protein sequence ID" value="KZS87339.1"/>
    <property type="molecule type" value="Genomic_DNA"/>
</dbReference>
<reference evidence="1 2" key="1">
    <citation type="journal article" date="2016" name="Mol. Biol. Evol.">
        <title>Comparative Genomics of Early-Diverging Mushroom-Forming Fungi Provides Insights into the Origins of Lignocellulose Decay Capabilities.</title>
        <authorList>
            <person name="Nagy L.G."/>
            <person name="Riley R."/>
            <person name="Tritt A."/>
            <person name="Adam C."/>
            <person name="Daum C."/>
            <person name="Floudas D."/>
            <person name="Sun H."/>
            <person name="Yadav J.S."/>
            <person name="Pangilinan J."/>
            <person name="Larsson K.H."/>
            <person name="Matsuura K."/>
            <person name="Barry K."/>
            <person name="Labutti K."/>
            <person name="Kuo R."/>
            <person name="Ohm R.A."/>
            <person name="Bhattacharya S.S."/>
            <person name="Shirouzu T."/>
            <person name="Yoshinaga Y."/>
            <person name="Martin F.M."/>
            <person name="Grigoriev I.V."/>
            <person name="Hibbett D.S."/>
        </authorList>
    </citation>
    <scope>NUCLEOTIDE SEQUENCE [LARGE SCALE GENOMIC DNA]</scope>
    <source>
        <strain evidence="1 2">HHB9708</strain>
    </source>
</reference>
<sequence length="126" mass="13593">MMFAQLLGGYKRTDTWLDVASNGDVLLLRIVNYRIGATIILSGSAETEKIGYGRFKVASGTDWPNSKQEGTFTLTITENGSDSNAELKVSFPNEGGPYTITGAGEKSSLNSPESYNGRATTFTRIV</sequence>